<dbReference type="InterPro" id="IPR012337">
    <property type="entry name" value="RNaseH-like_sf"/>
</dbReference>
<keyword evidence="3" id="KW-1185">Reference proteome</keyword>
<evidence type="ECO:0000313" key="3">
    <source>
        <dbReference type="Proteomes" id="UP000325315"/>
    </source>
</evidence>
<dbReference type="SUPFAM" id="SSF53098">
    <property type="entry name" value="Ribonuclease H-like"/>
    <property type="match status" value="1"/>
</dbReference>
<protein>
    <submittedName>
        <fullName evidence="2">DNA/RNA polymerases superfamily protein</fullName>
    </submittedName>
</protein>
<gene>
    <name evidence="2" type="ORF">EPI10_020043</name>
</gene>
<dbReference type="GO" id="GO:0003676">
    <property type="term" value="F:nucleic acid binding"/>
    <property type="evidence" value="ECO:0007669"/>
    <property type="project" value="InterPro"/>
</dbReference>
<dbReference type="InterPro" id="IPR036397">
    <property type="entry name" value="RNaseH_sf"/>
</dbReference>
<dbReference type="Pfam" id="PF17921">
    <property type="entry name" value="Integrase_H2C2"/>
    <property type="match status" value="1"/>
</dbReference>
<dbReference type="EMBL" id="SMMG02000003">
    <property type="protein sequence ID" value="KAA3479542.1"/>
    <property type="molecule type" value="Genomic_DNA"/>
</dbReference>
<feature type="domain" description="Integrase zinc-binding" evidence="1">
    <location>
        <begin position="11"/>
        <end position="65"/>
    </location>
</feature>
<dbReference type="Gene3D" id="1.10.340.70">
    <property type="match status" value="1"/>
</dbReference>
<name>A0A5B6WFH1_9ROSI</name>
<dbReference type="OrthoDB" id="1001619at2759"/>
<dbReference type="InterPro" id="IPR041588">
    <property type="entry name" value="Integrase_H2C2"/>
</dbReference>
<reference evidence="2" key="1">
    <citation type="submission" date="2019-08" db="EMBL/GenBank/DDBJ databases">
        <authorList>
            <person name="Liu F."/>
        </authorList>
    </citation>
    <scope>NUCLEOTIDE SEQUENCE [LARGE SCALE GENOMIC DNA]</scope>
    <source>
        <strain evidence="2">PA1801</strain>
        <tissue evidence="2">Leaf</tissue>
    </source>
</reference>
<proteinExistence type="predicted"/>
<sequence length="195" mass="22614">MFQGTICVPKNPELIQKILQEAHSGYLSVHPGSTKMYNNLKQLYWWSGTKRDISEFVSKCLVCQQGYDGFCIGITPVPKKKDAIWVVVDRLTKSTHFIPVRTDYSLDKLAELYIYEIVRFCGVSISIISDRDPNLHHDFGRSCKKLLILEDMLRCCVLEFESNWEKYLSLVEFAYNNSFQSSIKMAQYEALYGRK</sequence>
<evidence type="ECO:0000259" key="1">
    <source>
        <dbReference type="Pfam" id="PF17921"/>
    </source>
</evidence>
<dbReference type="AlphaFoldDB" id="A0A5B6WFH1"/>
<dbReference type="PANTHER" id="PTHR45835:SF99">
    <property type="entry name" value="CHROMO DOMAIN-CONTAINING PROTEIN-RELATED"/>
    <property type="match status" value="1"/>
</dbReference>
<dbReference type="Gene3D" id="3.30.420.10">
    <property type="entry name" value="Ribonuclease H-like superfamily/Ribonuclease H"/>
    <property type="match status" value="2"/>
</dbReference>
<organism evidence="2 3">
    <name type="scientific">Gossypium australe</name>
    <dbReference type="NCBI Taxonomy" id="47621"/>
    <lineage>
        <taxon>Eukaryota</taxon>
        <taxon>Viridiplantae</taxon>
        <taxon>Streptophyta</taxon>
        <taxon>Embryophyta</taxon>
        <taxon>Tracheophyta</taxon>
        <taxon>Spermatophyta</taxon>
        <taxon>Magnoliopsida</taxon>
        <taxon>eudicotyledons</taxon>
        <taxon>Gunneridae</taxon>
        <taxon>Pentapetalae</taxon>
        <taxon>rosids</taxon>
        <taxon>malvids</taxon>
        <taxon>Malvales</taxon>
        <taxon>Malvaceae</taxon>
        <taxon>Malvoideae</taxon>
        <taxon>Gossypium</taxon>
    </lineage>
</organism>
<dbReference type="Proteomes" id="UP000325315">
    <property type="component" value="Unassembled WGS sequence"/>
</dbReference>
<accession>A0A5B6WFH1</accession>
<evidence type="ECO:0000313" key="2">
    <source>
        <dbReference type="EMBL" id="KAA3479542.1"/>
    </source>
</evidence>
<dbReference type="PANTHER" id="PTHR45835">
    <property type="entry name" value="YALI0A06105P"/>
    <property type="match status" value="1"/>
</dbReference>
<comment type="caution">
    <text evidence="2">The sequence shown here is derived from an EMBL/GenBank/DDBJ whole genome shotgun (WGS) entry which is preliminary data.</text>
</comment>